<comment type="caution">
    <text evidence="1">The sequence shown here is derived from an EMBL/GenBank/DDBJ whole genome shotgun (WGS) entry which is preliminary data.</text>
</comment>
<dbReference type="AlphaFoldDB" id="A0A7X4LN94"/>
<proteinExistence type="predicted"/>
<dbReference type="EMBL" id="WEKT01000040">
    <property type="protein sequence ID" value="MZI94925.1"/>
    <property type="molecule type" value="Genomic_DNA"/>
</dbReference>
<evidence type="ECO:0000313" key="2">
    <source>
        <dbReference type="Proteomes" id="UP000462621"/>
    </source>
</evidence>
<evidence type="ECO:0000313" key="1">
    <source>
        <dbReference type="EMBL" id="MZI94925.1"/>
    </source>
</evidence>
<sequence>MTVLAAVSMSIGWLMGSKKKQASFAVSSIRSKIISCLRTRDFSSPTHRITLLELESLQDVLSHKQYYKVASMFEEYIVLLRLSEYKTEQKKGFRSRCGQPYQQLLKNSLCQIYRQLN</sequence>
<organism evidence="1 2">
    <name type="scientific">Vibrio eleionomae</name>
    <dbReference type="NCBI Taxonomy" id="2653505"/>
    <lineage>
        <taxon>Bacteria</taxon>
        <taxon>Pseudomonadati</taxon>
        <taxon>Pseudomonadota</taxon>
        <taxon>Gammaproteobacteria</taxon>
        <taxon>Vibrionales</taxon>
        <taxon>Vibrionaceae</taxon>
        <taxon>Vibrio</taxon>
    </lineage>
</organism>
<protein>
    <submittedName>
        <fullName evidence="1">Uncharacterized protein</fullName>
    </submittedName>
</protein>
<keyword evidence="2" id="KW-1185">Reference proteome</keyword>
<accession>A0A7X4LN94</accession>
<dbReference type="RefSeq" id="WP_161157403.1">
    <property type="nucleotide sequence ID" value="NZ_WEKT01000040.1"/>
</dbReference>
<reference evidence="1 2" key="1">
    <citation type="submission" date="2019-10" db="EMBL/GenBank/DDBJ databases">
        <title>Vibrio sp. nov. isolated from a shrimp pond.</title>
        <authorList>
            <person name="Gomez-Gil B."/>
            <person name="Enciso-Ibarra J."/>
            <person name="Enciso-Ibarra K."/>
            <person name="Bolan-Mejia C."/>
        </authorList>
    </citation>
    <scope>NUCLEOTIDE SEQUENCE [LARGE SCALE GENOMIC DNA]</scope>
    <source>
        <strain evidence="1 2">CAIM 722</strain>
    </source>
</reference>
<gene>
    <name evidence="1" type="ORF">F9817_17245</name>
</gene>
<dbReference type="Proteomes" id="UP000462621">
    <property type="component" value="Unassembled WGS sequence"/>
</dbReference>
<name>A0A7X4LN94_9VIBR</name>